<sequence>MPHCCILLMQVLQVPKYNGMRYFEKLKYEKIINSVWNQLQQYNKAQAPTITVKLLHCDLKITSSSHVNSLFVKTRIRLSIFDSSPNSTIWGLVH</sequence>
<dbReference type="AlphaFoldDB" id="A0A2P2P4A1"/>
<name>A0A2P2P4A1_RHIMU</name>
<accession>A0A2P2P4A1</accession>
<reference evidence="1" key="1">
    <citation type="submission" date="2018-02" db="EMBL/GenBank/DDBJ databases">
        <title>Rhizophora mucronata_Transcriptome.</title>
        <authorList>
            <person name="Meera S.P."/>
            <person name="Sreeshan A."/>
            <person name="Augustine A."/>
        </authorList>
    </citation>
    <scope>NUCLEOTIDE SEQUENCE</scope>
    <source>
        <tissue evidence="1">Leaf</tissue>
    </source>
</reference>
<proteinExistence type="predicted"/>
<protein>
    <submittedName>
        <fullName evidence="1">Uncharacterized protein</fullName>
    </submittedName>
</protein>
<evidence type="ECO:0000313" key="1">
    <source>
        <dbReference type="EMBL" id="MBX49509.1"/>
    </source>
</evidence>
<dbReference type="EMBL" id="GGEC01069025">
    <property type="protein sequence ID" value="MBX49509.1"/>
    <property type="molecule type" value="Transcribed_RNA"/>
</dbReference>
<organism evidence="1">
    <name type="scientific">Rhizophora mucronata</name>
    <name type="common">Asiatic mangrove</name>
    <dbReference type="NCBI Taxonomy" id="61149"/>
    <lineage>
        <taxon>Eukaryota</taxon>
        <taxon>Viridiplantae</taxon>
        <taxon>Streptophyta</taxon>
        <taxon>Embryophyta</taxon>
        <taxon>Tracheophyta</taxon>
        <taxon>Spermatophyta</taxon>
        <taxon>Magnoliopsida</taxon>
        <taxon>eudicotyledons</taxon>
        <taxon>Gunneridae</taxon>
        <taxon>Pentapetalae</taxon>
        <taxon>rosids</taxon>
        <taxon>fabids</taxon>
        <taxon>Malpighiales</taxon>
        <taxon>Rhizophoraceae</taxon>
        <taxon>Rhizophora</taxon>
    </lineage>
</organism>